<name>A0A142EIK4_9BACT</name>
<sequence length="159" mass="17673">MAHMRKIFFILMIWACSAQFVSAQEVGDSRVHVLGQYGLRFDEWGVGAGWEYFFADKFALMPHYTRIFPMVGSASNFSADLRYYLTTGASPVYVLTGYSLTTQNNNPGTAGTKQSSSGANVGVGAVIPLTEWVALSTEFKFQSQGFRQTYFRFGLAFPL</sequence>
<keyword evidence="3" id="KW-1185">Reference proteome</keyword>
<accession>A0A142EIK4</accession>
<dbReference type="InterPro" id="IPR011250">
    <property type="entry name" value="OMP/PagP_B-barrel"/>
</dbReference>
<feature type="chain" id="PRO_5007494094" description="Outer membrane protein beta-barrel domain-containing protein" evidence="1">
    <location>
        <begin position="24"/>
        <end position="159"/>
    </location>
</feature>
<gene>
    <name evidence="2" type="ORF">AO498_01055</name>
</gene>
<evidence type="ECO:0008006" key="4">
    <source>
        <dbReference type="Google" id="ProtNLM"/>
    </source>
</evidence>
<dbReference type="PATRIC" id="fig|1727163.4.peg.219"/>
<organism evidence="2 3">
    <name type="scientific">Algoriphagus sanaruensis</name>
    <dbReference type="NCBI Taxonomy" id="1727163"/>
    <lineage>
        <taxon>Bacteria</taxon>
        <taxon>Pseudomonadati</taxon>
        <taxon>Bacteroidota</taxon>
        <taxon>Cytophagia</taxon>
        <taxon>Cytophagales</taxon>
        <taxon>Cyclobacteriaceae</taxon>
        <taxon>Algoriphagus</taxon>
    </lineage>
</organism>
<dbReference type="Gene3D" id="2.40.160.20">
    <property type="match status" value="1"/>
</dbReference>
<dbReference type="EMBL" id="CP012836">
    <property type="protein sequence ID" value="AMQ54959.1"/>
    <property type="molecule type" value="Genomic_DNA"/>
</dbReference>
<proteinExistence type="predicted"/>
<feature type="signal peptide" evidence="1">
    <location>
        <begin position="1"/>
        <end position="23"/>
    </location>
</feature>
<evidence type="ECO:0000313" key="2">
    <source>
        <dbReference type="EMBL" id="AMQ54959.1"/>
    </source>
</evidence>
<protein>
    <recommendedName>
        <fullName evidence="4">Outer membrane protein beta-barrel domain-containing protein</fullName>
    </recommendedName>
</protein>
<dbReference type="AlphaFoldDB" id="A0A142EIK4"/>
<evidence type="ECO:0000313" key="3">
    <source>
        <dbReference type="Proteomes" id="UP000073816"/>
    </source>
</evidence>
<reference evidence="2 3" key="2">
    <citation type="journal article" date="2016" name="Genome Announc.">
        <title>Complete Genome Sequence of Algoriphagus sp. Strain M8-2, Isolated from a Brackish Lake.</title>
        <authorList>
            <person name="Muraguchi Y."/>
            <person name="Kushimoto K."/>
            <person name="Ohtsubo Y."/>
            <person name="Suzuki T."/>
            <person name="Dohra H."/>
            <person name="Kimbara K."/>
            <person name="Shintani M."/>
        </authorList>
    </citation>
    <scope>NUCLEOTIDE SEQUENCE [LARGE SCALE GENOMIC DNA]</scope>
    <source>
        <strain evidence="2 3">M8-2</strain>
    </source>
</reference>
<dbReference type="SUPFAM" id="SSF56925">
    <property type="entry name" value="OMPA-like"/>
    <property type="match status" value="1"/>
</dbReference>
<keyword evidence="1" id="KW-0732">Signal</keyword>
<dbReference type="Proteomes" id="UP000073816">
    <property type="component" value="Chromosome"/>
</dbReference>
<dbReference type="STRING" id="1727163.AO498_01055"/>
<reference evidence="3" key="1">
    <citation type="submission" date="2015-09" db="EMBL/GenBank/DDBJ databases">
        <title>Complete sequence of Algoriphagus sp. M8-2.</title>
        <authorList>
            <person name="Shintani M."/>
        </authorList>
    </citation>
    <scope>NUCLEOTIDE SEQUENCE [LARGE SCALE GENOMIC DNA]</scope>
    <source>
        <strain evidence="3">M8-2</strain>
    </source>
</reference>
<dbReference type="KEGG" id="alm:AO498_01055"/>
<evidence type="ECO:0000256" key="1">
    <source>
        <dbReference type="SAM" id="SignalP"/>
    </source>
</evidence>